<dbReference type="EMBL" id="HG994366">
    <property type="protein sequence ID" value="CAF1917899.1"/>
    <property type="molecule type" value="Genomic_DNA"/>
</dbReference>
<dbReference type="SUPFAM" id="SSF49599">
    <property type="entry name" value="TRAF domain-like"/>
    <property type="match status" value="1"/>
</dbReference>
<sequence length="203" mass="22548">MDGIGLHNNVQSLDSYLANIRLRLCRLKDHVLEVPCANANVTCFAMQRHLHQCKYKSTLEGRRVCPFSGCSFIGTYHKLYAYASSGHYDDMQMIECGETMSISFANHQRVVLKQQTSTLSFARMIIARANSASSEPPPEPFVVPSFMGPATEKVEDITGETIVKGIEGDKEEGKPVREGHPDNPEEKNAGEDMEEELPLEGKA</sequence>
<feature type="compositionally biased region" description="Acidic residues" evidence="1">
    <location>
        <begin position="191"/>
        <end position="203"/>
    </location>
</feature>
<reference evidence="2" key="1">
    <citation type="submission" date="2021-01" db="EMBL/GenBank/DDBJ databases">
        <authorList>
            <consortium name="Genoscope - CEA"/>
            <person name="William W."/>
        </authorList>
    </citation>
    <scope>NUCLEOTIDE SEQUENCE</scope>
</reference>
<name>A0A816KFU2_BRANA</name>
<accession>A0A816KFU2</accession>
<evidence type="ECO:0000256" key="1">
    <source>
        <dbReference type="SAM" id="MobiDB-lite"/>
    </source>
</evidence>
<feature type="compositionally biased region" description="Basic and acidic residues" evidence="1">
    <location>
        <begin position="166"/>
        <end position="190"/>
    </location>
</feature>
<gene>
    <name evidence="2" type="ORF">DARMORV10_C02P42380.1</name>
</gene>
<protein>
    <submittedName>
        <fullName evidence="2">(rape) hypothetical protein</fullName>
    </submittedName>
</protein>
<dbReference type="Proteomes" id="UP001295469">
    <property type="component" value="Chromosome C02"/>
</dbReference>
<evidence type="ECO:0000313" key="2">
    <source>
        <dbReference type="EMBL" id="CAF1917899.1"/>
    </source>
</evidence>
<proteinExistence type="predicted"/>
<dbReference type="AlphaFoldDB" id="A0A816KFU2"/>
<organism evidence="2">
    <name type="scientific">Brassica napus</name>
    <name type="common">Rape</name>
    <dbReference type="NCBI Taxonomy" id="3708"/>
    <lineage>
        <taxon>Eukaryota</taxon>
        <taxon>Viridiplantae</taxon>
        <taxon>Streptophyta</taxon>
        <taxon>Embryophyta</taxon>
        <taxon>Tracheophyta</taxon>
        <taxon>Spermatophyta</taxon>
        <taxon>Magnoliopsida</taxon>
        <taxon>eudicotyledons</taxon>
        <taxon>Gunneridae</taxon>
        <taxon>Pentapetalae</taxon>
        <taxon>rosids</taxon>
        <taxon>malvids</taxon>
        <taxon>Brassicales</taxon>
        <taxon>Brassicaceae</taxon>
        <taxon>Brassiceae</taxon>
        <taxon>Brassica</taxon>
    </lineage>
</organism>
<feature type="region of interest" description="Disordered" evidence="1">
    <location>
        <begin position="153"/>
        <end position="203"/>
    </location>
</feature>